<accession>A0A6G0XQK3</accession>
<evidence type="ECO:0000256" key="1">
    <source>
        <dbReference type="SAM" id="Coils"/>
    </source>
</evidence>
<protein>
    <submittedName>
        <fullName evidence="2">Uncharacterized protein</fullName>
    </submittedName>
</protein>
<proteinExistence type="predicted"/>
<evidence type="ECO:0000313" key="3">
    <source>
        <dbReference type="Proteomes" id="UP000481153"/>
    </source>
</evidence>
<keyword evidence="3" id="KW-1185">Reference proteome</keyword>
<dbReference type="EMBL" id="VJMJ01000025">
    <property type="protein sequence ID" value="KAF0742728.1"/>
    <property type="molecule type" value="Genomic_DNA"/>
</dbReference>
<sequence length="115" mass="13092">MTTTVARSQVHLAISCRCGVAADHAVSEVRRQERRIVTLTLTMKALKRLSAEYLFTMTRLEIAPIDVLEAKIRDLQEEMAQQQTALKKQENDMAALQNEMNSLRTTVNSRYGYGY</sequence>
<feature type="coiled-coil region" evidence="1">
    <location>
        <begin position="29"/>
        <end position="106"/>
    </location>
</feature>
<gene>
    <name evidence="2" type="ORF">Ae201684_002428</name>
</gene>
<dbReference type="VEuPathDB" id="FungiDB:AeMF1_002274"/>
<reference evidence="2 3" key="1">
    <citation type="submission" date="2019-07" db="EMBL/GenBank/DDBJ databases">
        <title>Genomics analysis of Aphanomyces spp. identifies a new class of oomycete effector associated with host adaptation.</title>
        <authorList>
            <person name="Gaulin E."/>
        </authorList>
    </citation>
    <scope>NUCLEOTIDE SEQUENCE [LARGE SCALE GENOMIC DNA]</scope>
    <source>
        <strain evidence="2 3">ATCC 201684</strain>
    </source>
</reference>
<keyword evidence="1" id="KW-0175">Coiled coil</keyword>
<organism evidence="2 3">
    <name type="scientific">Aphanomyces euteiches</name>
    <dbReference type="NCBI Taxonomy" id="100861"/>
    <lineage>
        <taxon>Eukaryota</taxon>
        <taxon>Sar</taxon>
        <taxon>Stramenopiles</taxon>
        <taxon>Oomycota</taxon>
        <taxon>Saprolegniomycetes</taxon>
        <taxon>Saprolegniales</taxon>
        <taxon>Verrucalvaceae</taxon>
        <taxon>Aphanomyces</taxon>
    </lineage>
</organism>
<dbReference type="AlphaFoldDB" id="A0A6G0XQK3"/>
<dbReference type="Proteomes" id="UP000481153">
    <property type="component" value="Unassembled WGS sequence"/>
</dbReference>
<name>A0A6G0XQK3_9STRA</name>
<evidence type="ECO:0000313" key="2">
    <source>
        <dbReference type="EMBL" id="KAF0742728.1"/>
    </source>
</evidence>
<comment type="caution">
    <text evidence="2">The sequence shown here is derived from an EMBL/GenBank/DDBJ whole genome shotgun (WGS) entry which is preliminary data.</text>
</comment>